<proteinExistence type="inferred from homology"/>
<dbReference type="SUPFAM" id="SSF48264">
    <property type="entry name" value="Cytochrome P450"/>
    <property type="match status" value="1"/>
</dbReference>
<keyword evidence="12 14" id="KW-0503">Monooxygenase</keyword>
<keyword evidence="13" id="KW-0472">Membrane</keyword>
<keyword evidence="10 14" id="KW-0560">Oxidoreductase</keyword>
<keyword evidence="6 14" id="KW-0349">Heme</keyword>
<dbReference type="InterPro" id="IPR017972">
    <property type="entry name" value="Cyt_P450_CS"/>
</dbReference>
<keyword evidence="11 14" id="KW-0408">Iron</keyword>
<keyword evidence="9" id="KW-0492">Microsome</keyword>
<dbReference type="Gene3D" id="1.10.630.10">
    <property type="entry name" value="Cytochrome P450"/>
    <property type="match status" value="1"/>
</dbReference>
<evidence type="ECO:0000256" key="3">
    <source>
        <dbReference type="ARBA" id="ARBA00004174"/>
    </source>
</evidence>
<evidence type="ECO:0000256" key="9">
    <source>
        <dbReference type="ARBA" id="ARBA00022848"/>
    </source>
</evidence>
<dbReference type="PROSITE" id="PS00086">
    <property type="entry name" value="CYTOCHROME_P450"/>
    <property type="match status" value="1"/>
</dbReference>
<dbReference type="InterPro" id="IPR001128">
    <property type="entry name" value="Cyt_P450"/>
</dbReference>
<evidence type="ECO:0000256" key="10">
    <source>
        <dbReference type="ARBA" id="ARBA00023002"/>
    </source>
</evidence>
<dbReference type="Pfam" id="PF00067">
    <property type="entry name" value="p450"/>
    <property type="match status" value="1"/>
</dbReference>
<evidence type="ECO:0000256" key="5">
    <source>
        <dbReference type="ARBA" id="ARBA00010617"/>
    </source>
</evidence>
<evidence type="ECO:0000256" key="7">
    <source>
        <dbReference type="ARBA" id="ARBA00022723"/>
    </source>
</evidence>
<dbReference type="PRINTS" id="PR00463">
    <property type="entry name" value="EP450I"/>
</dbReference>
<comment type="subcellular location">
    <subcellularLocation>
        <location evidence="4">Endoplasmic reticulum membrane</location>
        <topology evidence="4">Peripheral membrane protein</topology>
    </subcellularLocation>
    <subcellularLocation>
        <location evidence="3">Microsome membrane</location>
        <topology evidence="3">Peripheral membrane protein</topology>
    </subcellularLocation>
</comment>
<keyword evidence="8" id="KW-0256">Endoplasmic reticulum</keyword>
<evidence type="ECO:0000256" key="14">
    <source>
        <dbReference type="RuleBase" id="RU000461"/>
    </source>
</evidence>
<reference evidence="16" key="1">
    <citation type="submission" date="2025-08" db="UniProtKB">
        <authorList>
            <consortium name="RefSeq"/>
        </authorList>
    </citation>
    <scope>IDENTIFICATION</scope>
    <source>
        <tissue evidence="16">Whole body</tissue>
    </source>
</reference>
<evidence type="ECO:0000313" key="16">
    <source>
        <dbReference type="RefSeq" id="XP_015173618.1"/>
    </source>
</evidence>
<evidence type="ECO:0000256" key="6">
    <source>
        <dbReference type="ARBA" id="ARBA00022617"/>
    </source>
</evidence>
<comment type="similarity">
    <text evidence="5 14">Belongs to the cytochrome P450 family.</text>
</comment>
<evidence type="ECO:0000313" key="15">
    <source>
        <dbReference type="Proteomes" id="UP000694924"/>
    </source>
</evidence>
<evidence type="ECO:0000256" key="13">
    <source>
        <dbReference type="ARBA" id="ARBA00023136"/>
    </source>
</evidence>
<evidence type="ECO:0000256" key="4">
    <source>
        <dbReference type="ARBA" id="ARBA00004406"/>
    </source>
</evidence>
<dbReference type="GeneID" id="107064933"/>
<accession>A0ABM1I081</accession>
<dbReference type="PANTHER" id="PTHR24291:SF189">
    <property type="entry name" value="CYTOCHROME P450 4C3-RELATED"/>
    <property type="match status" value="1"/>
</dbReference>
<evidence type="ECO:0000256" key="8">
    <source>
        <dbReference type="ARBA" id="ARBA00022824"/>
    </source>
</evidence>
<dbReference type="PRINTS" id="PR00385">
    <property type="entry name" value="P450"/>
</dbReference>
<comment type="function">
    <text evidence="2">May be involved in the metabolism of insect hormones and in the breakdown of synthetic insecticides.</text>
</comment>
<evidence type="ECO:0000256" key="2">
    <source>
        <dbReference type="ARBA" id="ARBA00003690"/>
    </source>
</evidence>
<dbReference type="InterPro" id="IPR002401">
    <property type="entry name" value="Cyt_P450_E_grp-I"/>
</dbReference>
<evidence type="ECO:0000256" key="1">
    <source>
        <dbReference type="ARBA" id="ARBA00001971"/>
    </source>
</evidence>
<name>A0ABM1I081_POLDO</name>
<sequence length="205" mass="24027">MRDEINTMLITGSETTAITMSFLFLMLASFPDIQNRAYEELYDMYGSSDPKDVPIKYKDITEMEYLDRVIKETCRLFPPAPFVGRTASTDIKVNENLVIPRNSSLIFSIFTLHRKEKYWTEPLRFNPDRFLEKNYDSKCFLPFGSGKRSCIGKKFAMFQIKTITANILRKFIVTIDHPVSVKDVNLKFTVTLNPREPIYLRFYKR</sequence>
<keyword evidence="15" id="KW-1185">Reference proteome</keyword>
<protein>
    <submittedName>
        <fullName evidence="16">Cytochrome P450 3A13-like</fullName>
    </submittedName>
</protein>
<evidence type="ECO:0000256" key="11">
    <source>
        <dbReference type="ARBA" id="ARBA00023004"/>
    </source>
</evidence>
<keyword evidence="7 14" id="KW-0479">Metal-binding</keyword>
<organism evidence="15 16">
    <name type="scientific">Polistes dominula</name>
    <name type="common">European paper wasp</name>
    <name type="synonym">Vespa dominula</name>
    <dbReference type="NCBI Taxonomy" id="743375"/>
    <lineage>
        <taxon>Eukaryota</taxon>
        <taxon>Metazoa</taxon>
        <taxon>Ecdysozoa</taxon>
        <taxon>Arthropoda</taxon>
        <taxon>Hexapoda</taxon>
        <taxon>Insecta</taxon>
        <taxon>Pterygota</taxon>
        <taxon>Neoptera</taxon>
        <taxon>Endopterygota</taxon>
        <taxon>Hymenoptera</taxon>
        <taxon>Apocrita</taxon>
        <taxon>Aculeata</taxon>
        <taxon>Vespoidea</taxon>
        <taxon>Vespidae</taxon>
        <taxon>Polistinae</taxon>
        <taxon>Polistini</taxon>
        <taxon>Polistes</taxon>
    </lineage>
</organism>
<gene>
    <name evidence="16" type="primary">LOC107064933</name>
</gene>
<dbReference type="InterPro" id="IPR050196">
    <property type="entry name" value="Cytochrome_P450_Monoox"/>
</dbReference>
<dbReference type="InterPro" id="IPR036396">
    <property type="entry name" value="Cyt_P450_sf"/>
</dbReference>
<dbReference type="PANTHER" id="PTHR24291">
    <property type="entry name" value="CYTOCHROME P450 FAMILY 4"/>
    <property type="match status" value="1"/>
</dbReference>
<comment type="cofactor">
    <cofactor evidence="1">
        <name>heme</name>
        <dbReference type="ChEBI" id="CHEBI:30413"/>
    </cofactor>
</comment>
<dbReference type="Proteomes" id="UP000694924">
    <property type="component" value="Unplaced"/>
</dbReference>
<dbReference type="RefSeq" id="XP_015173618.1">
    <property type="nucleotide sequence ID" value="XM_015318132.1"/>
</dbReference>
<evidence type="ECO:0000256" key="12">
    <source>
        <dbReference type="ARBA" id="ARBA00023033"/>
    </source>
</evidence>